<dbReference type="Proteomes" id="UP000061660">
    <property type="component" value="Chromosome"/>
</dbReference>
<reference evidence="1 2" key="2">
    <citation type="journal article" date="2016" name="Genome Announc.">
        <title>Complete Genome Sequences of Two Interactive Moderate Thermophiles, Paenibacillus napthalenovorans 32O-Y and Paenibacillus sp. 32O-W.</title>
        <authorList>
            <person name="Butler R.R.III."/>
            <person name="Wang J."/>
            <person name="Stark B.C."/>
            <person name="Pombert J.F."/>
        </authorList>
    </citation>
    <scope>NUCLEOTIDE SEQUENCE [LARGE SCALE GENOMIC DNA]</scope>
    <source>
        <strain evidence="1 2">32O-Y</strain>
    </source>
</reference>
<evidence type="ECO:0000313" key="2">
    <source>
        <dbReference type="Proteomes" id="UP000061660"/>
    </source>
</evidence>
<dbReference type="Pfam" id="PF11927">
    <property type="entry name" value="HODM_asu-like"/>
    <property type="match status" value="1"/>
</dbReference>
<gene>
    <name evidence="1" type="ORF">IJ22_08080</name>
</gene>
<dbReference type="KEGG" id="pnp:IJ22_08080"/>
<dbReference type="OrthoDB" id="5242510at2"/>
<accession>A0A0U2VK67</accession>
<dbReference type="RefSeq" id="WP_054818753.1">
    <property type="nucleotide sequence ID" value="NZ_BJCS01000006.1"/>
</dbReference>
<dbReference type="EMBL" id="CP013652">
    <property type="protein sequence ID" value="ALS21190.1"/>
    <property type="molecule type" value="Genomic_DNA"/>
</dbReference>
<dbReference type="AlphaFoldDB" id="A0A0U2VK67"/>
<keyword evidence="2" id="KW-1185">Reference proteome</keyword>
<dbReference type="PATRIC" id="fig|162209.4.peg.864"/>
<evidence type="ECO:0000313" key="1">
    <source>
        <dbReference type="EMBL" id="ALS21190.1"/>
    </source>
</evidence>
<dbReference type="STRING" id="162209.IJ22_08080"/>
<name>A0A0U2VK67_9BACL</name>
<proteinExistence type="predicted"/>
<dbReference type="InterPro" id="IPR021848">
    <property type="entry name" value="HODM_asu-like"/>
</dbReference>
<organism evidence="1 2">
    <name type="scientific">Paenibacillus naphthalenovorans</name>
    <dbReference type="NCBI Taxonomy" id="162209"/>
    <lineage>
        <taxon>Bacteria</taxon>
        <taxon>Bacillati</taxon>
        <taxon>Bacillota</taxon>
        <taxon>Bacilli</taxon>
        <taxon>Bacillales</taxon>
        <taxon>Paenibacillaceae</taxon>
        <taxon>Paenibacillus</taxon>
    </lineage>
</organism>
<protein>
    <submittedName>
        <fullName evidence="1">Uncharacterized protein</fullName>
    </submittedName>
</protein>
<reference evidence="2" key="1">
    <citation type="submission" date="2015-12" db="EMBL/GenBank/DDBJ databases">
        <title>Complete genome sequences of two moderately thermophilic Paenibacillus species.</title>
        <authorList>
            <person name="Butler R.III."/>
            <person name="Wang J."/>
            <person name="Stark B.C."/>
            <person name="Pombert J.-F."/>
        </authorList>
    </citation>
    <scope>NUCLEOTIDE SEQUENCE [LARGE SCALE GENOMIC DNA]</scope>
    <source>
        <strain evidence="2">32O-Y</strain>
    </source>
</reference>
<sequence length="324" mass="38213">MTDAFKVKIKDRSLLERFPFPFQGDSYRYSNNSRALVPPVCIDVTPEYREEVLEKRRLLEQYPERTFRSFPHTLAAQWEIAGMLMHEMSHVYPRYFRLEKEGRLWTFQNKLIHEEHKFIFGESSTLPYEPLDFIGRHVQEDLIYLQQRDGDLYMDAGQLCFPANWSLAFDLGMTYLQFHSPVPIYSESGLAQKVLGFLLRMEAGKPWTRLNWTINVGDRLDTSPEEFGDWGKNKYLLHLGNVGQEVRLRTEDQRLFRLSGNNGILFSIHTHLLPLEMLVQNQVWAERFYKVLEDLPDPLAEYKGFISFKPLLLEYLQDHIGARK</sequence>